<evidence type="ECO:0000259" key="2">
    <source>
        <dbReference type="Pfam" id="PF00582"/>
    </source>
</evidence>
<dbReference type="Pfam" id="PF00582">
    <property type="entry name" value="Usp"/>
    <property type="match status" value="2"/>
</dbReference>
<dbReference type="Gene3D" id="3.40.50.620">
    <property type="entry name" value="HUPs"/>
    <property type="match status" value="2"/>
</dbReference>
<dbReference type="SUPFAM" id="SSF52402">
    <property type="entry name" value="Adenine nucleotide alpha hydrolases-like"/>
    <property type="match status" value="2"/>
</dbReference>
<evidence type="ECO:0000313" key="3">
    <source>
        <dbReference type="EMBL" id="PMP72156.1"/>
    </source>
</evidence>
<feature type="domain" description="UspA" evidence="2">
    <location>
        <begin position="4"/>
        <end position="141"/>
    </location>
</feature>
<evidence type="ECO:0000313" key="4">
    <source>
        <dbReference type="Proteomes" id="UP000242288"/>
    </source>
</evidence>
<feature type="domain" description="UspA" evidence="2">
    <location>
        <begin position="149"/>
        <end position="283"/>
    </location>
</feature>
<dbReference type="PANTHER" id="PTHR46268">
    <property type="entry name" value="STRESS RESPONSE PROTEIN NHAX"/>
    <property type="match status" value="1"/>
</dbReference>
<dbReference type="PANTHER" id="PTHR46268:SF6">
    <property type="entry name" value="UNIVERSAL STRESS PROTEIN UP12"/>
    <property type="match status" value="1"/>
</dbReference>
<dbReference type="InterPro" id="IPR006016">
    <property type="entry name" value="UspA"/>
</dbReference>
<dbReference type="InterPro" id="IPR014729">
    <property type="entry name" value="Rossmann-like_a/b/a_fold"/>
</dbReference>
<dbReference type="EMBL" id="PNIO01000014">
    <property type="protein sequence ID" value="PMP72156.1"/>
    <property type="molecule type" value="Genomic_DNA"/>
</dbReference>
<accession>A0A2J6WP62</accession>
<dbReference type="InterPro" id="IPR006015">
    <property type="entry name" value="Universal_stress_UspA"/>
</dbReference>
<gene>
    <name evidence="3" type="ORF">C0186_01890</name>
</gene>
<proteinExistence type="inferred from homology"/>
<comment type="similarity">
    <text evidence="1">Belongs to the universal stress protein A family.</text>
</comment>
<protein>
    <recommendedName>
        <fullName evidence="2">UspA domain-containing protein</fullName>
    </recommendedName>
</protein>
<dbReference type="PRINTS" id="PR01438">
    <property type="entry name" value="UNVRSLSTRESS"/>
</dbReference>
<comment type="caution">
    <text evidence="3">The sequence shown here is derived from an EMBL/GenBank/DDBJ whole genome shotgun (WGS) entry which is preliminary data.</text>
</comment>
<dbReference type="Proteomes" id="UP000242288">
    <property type="component" value="Unassembled WGS sequence"/>
</dbReference>
<name>A0A2J6WP62_9BACT</name>
<sequence>MALYRRMLVCIDGSEESFHAFEEAVRFAKEKNITVFVLTVAPSYYGDLSLVGIGVSVEEICKPYKENLSKAKDIAEKHQVLVKTLYEEGEPFEKIIDVGEEISADLIIMGKKGISALQQVLIGSVTERVIGYSNTDVLVVPKNSTIKWNRCLVAVDISKYGEKVCNKAIEIARDFQSEINLISVVEVPSAVFAVKPELYDEQVNKTKKYLKELELKFHGENISPRIFIEEGEPYKKILEKADEIQADIIVVSSHGRTGLKRLLMGSVCQRVIGLSKIPVLVVKS</sequence>
<organism evidence="3 4">
    <name type="scientific">Thermodesulfovibrio aggregans</name>
    <dbReference type="NCBI Taxonomy" id="86166"/>
    <lineage>
        <taxon>Bacteria</taxon>
        <taxon>Pseudomonadati</taxon>
        <taxon>Nitrospirota</taxon>
        <taxon>Thermodesulfovibrionia</taxon>
        <taxon>Thermodesulfovibrionales</taxon>
        <taxon>Thermodesulfovibrionaceae</taxon>
        <taxon>Thermodesulfovibrio</taxon>
    </lineage>
</organism>
<reference evidence="3 4" key="1">
    <citation type="submission" date="2018-01" db="EMBL/GenBank/DDBJ databases">
        <title>Metagenomic assembled genomes from two thermal pools in the Uzon Caldera, Kamchatka, Russia.</title>
        <authorList>
            <person name="Wilkins L."/>
            <person name="Ettinger C."/>
        </authorList>
    </citation>
    <scope>NUCLEOTIDE SEQUENCE [LARGE SCALE GENOMIC DNA]</scope>
    <source>
        <strain evidence="3">ZAV-04</strain>
    </source>
</reference>
<dbReference type="AlphaFoldDB" id="A0A2J6WP62"/>
<dbReference type="CDD" id="cd00293">
    <property type="entry name" value="USP-like"/>
    <property type="match status" value="2"/>
</dbReference>
<evidence type="ECO:0000256" key="1">
    <source>
        <dbReference type="ARBA" id="ARBA00008791"/>
    </source>
</evidence>